<accession>A0A2I0VF97</accession>
<evidence type="ECO:0000313" key="1">
    <source>
        <dbReference type="EMBL" id="PKU62065.1"/>
    </source>
</evidence>
<dbReference type="EMBL" id="KZ504520">
    <property type="protein sequence ID" value="PKU62065.1"/>
    <property type="molecule type" value="Genomic_DNA"/>
</dbReference>
<organism evidence="1 2">
    <name type="scientific">Dendrobium catenatum</name>
    <dbReference type="NCBI Taxonomy" id="906689"/>
    <lineage>
        <taxon>Eukaryota</taxon>
        <taxon>Viridiplantae</taxon>
        <taxon>Streptophyta</taxon>
        <taxon>Embryophyta</taxon>
        <taxon>Tracheophyta</taxon>
        <taxon>Spermatophyta</taxon>
        <taxon>Magnoliopsida</taxon>
        <taxon>Liliopsida</taxon>
        <taxon>Asparagales</taxon>
        <taxon>Orchidaceae</taxon>
        <taxon>Epidendroideae</taxon>
        <taxon>Malaxideae</taxon>
        <taxon>Dendrobiinae</taxon>
        <taxon>Dendrobium</taxon>
    </lineage>
</organism>
<reference evidence="1 2" key="1">
    <citation type="journal article" date="2016" name="Sci. Rep.">
        <title>The Dendrobium catenatum Lindl. genome sequence provides insights into polysaccharide synthase, floral development and adaptive evolution.</title>
        <authorList>
            <person name="Zhang G.Q."/>
            <person name="Xu Q."/>
            <person name="Bian C."/>
            <person name="Tsai W.C."/>
            <person name="Yeh C.M."/>
            <person name="Liu K.W."/>
            <person name="Yoshida K."/>
            <person name="Zhang L.S."/>
            <person name="Chang S.B."/>
            <person name="Chen F."/>
            <person name="Shi Y."/>
            <person name="Su Y.Y."/>
            <person name="Zhang Y.Q."/>
            <person name="Chen L.J."/>
            <person name="Yin Y."/>
            <person name="Lin M."/>
            <person name="Huang H."/>
            <person name="Deng H."/>
            <person name="Wang Z.W."/>
            <person name="Zhu S.L."/>
            <person name="Zhao X."/>
            <person name="Deng C."/>
            <person name="Niu S.C."/>
            <person name="Huang J."/>
            <person name="Wang M."/>
            <person name="Liu G.H."/>
            <person name="Yang H.J."/>
            <person name="Xiao X.J."/>
            <person name="Hsiao Y.Y."/>
            <person name="Wu W.L."/>
            <person name="Chen Y.Y."/>
            <person name="Mitsuda N."/>
            <person name="Ohme-Takagi M."/>
            <person name="Luo Y.B."/>
            <person name="Van de Peer Y."/>
            <person name="Liu Z.J."/>
        </authorList>
    </citation>
    <scope>NUCLEOTIDE SEQUENCE [LARGE SCALE GENOMIC DNA]</scope>
    <source>
        <tissue evidence="1">The whole plant</tissue>
    </source>
</reference>
<dbReference type="GO" id="GO:0005689">
    <property type="term" value="C:U12-type spliceosomal complex"/>
    <property type="evidence" value="ECO:0007669"/>
    <property type="project" value="TreeGrafter"/>
</dbReference>
<dbReference type="InterPro" id="IPR052831">
    <property type="entry name" value="Apoptosis_promoter"/>
</dbReference>
<gene>
    <name evidence="1" type="ORF">MA16_Dca027924</name>
</gene>
<proteinExistence type="predicted"/>
<sequence length="222" mass="25641">MIFPTQLESGVLSSLQSVQPIQHDFNTFWRADQVHEHLRNLQETIHLLKSVQKELEGIYLIKRSNYTVEGDGMPSNHLQGQKLLSPPSDSFGNEMLYNITEIIKEKKVYPEVQESLSLEAANSLVATVKSQLSPFNAITSQTSQWEEKSLAVKLVQKLQKYKRNKHWKKRKRKQVAELLQMEHERYDKADEDADEWRAREIAKDIGKRKVPLPSFAGADLPF</sequence>
<dbReference type="Proteomes" id="UP000233837">
    <property type="component" value="Unassembled WGS sequence"/>
</dbReference>
<dbReference type="PANTHER" id="PTHR48190:SF2">
    <property type="entry name" value="PROGRAMMED CELL DEATH PROTEIN 7"/>
    <property type="match status" value="1"/>
</dbReference>
<evidence type="ECO:0000313" key="2">
    <source>
        <dbReference type="Proteomes" id="UP000233837"/>
    </source>
</evidence>
<protein>
    <submittedName>
        <fullName evidence="1">Uncharacterized protein</fullName>
    </submittedName>
</protein>
<reference evidence="1 2" key="2">
    <citation type="journal article" date="2017" name="Nature">
        <title>The Apostasia genome and the evolution of orchids.</title>
        <authorList>
            <person name="Zhang G.Q."/>
            <person name="Liu K.W."/>
            <person name="Li Z."/>
            <person name="Lohaus R."/>
            <person name="Hsiao Y.Y."/>
            <person name="Niu S.C."/>
            <person name="Wang J.Y."/>
            <person name="Lin Y.C."/>
            <person name="Xu Q."/>
            <person name="Chen L.J."/>
            <person name="Yoshida K."/>
            <person name="Fujiwara S."/>
            <person name="Wang Z.W."/>
            <person name="Zhang Y.Q."/>
            <person name="Mitsuda N."/>
            <person name="Wang M."/>
            <person name="Liu G.H."/>
            <person name="Pecoraro L."/>
            <person name="Huang H.X."/>
            <person name="Xiao X.J."/>
            <person name="Lin M."/>
            <person name="Wu X.Y."/>
            <person name="Wu W.L."/>
            <person name="Chen Y.Y."/>
            <person name="Chang S.B."/>
            <person name="Sakamoto S."/>
            <person name="Ohme-Takagi M."/>
            <person name="Yagi M."/>
            <person name="Zeng S.J."/>
            <person name="Shen C.Y."/>
            <person name="Yeh C.M."/>
            <person name="Luo Y.B."/>
            <person name="Tsai W.C."/>
            <person name="Van de Peer Y."/>
            <person name="Liu Z.J."/>
        </authorList>
    </citation>
    <scope>NUCLEOTIDE SEQUENCE [LARGE SCALE GENOMIC DNA]</scope>
    <source>
        <tissue evidence="1">The whole plant</tissue>
    </source>
</reference>
<name>A0A2I0VF97_9ASPA</name>
<keyword evidence="2" id="KW-1185">Reference proteome</keyword>
<dbReference type="PANTHER" id="PTHR48190">
    <property type="entry name" value="PROGRAMMED CELL DEATH PROTEIN 7"/>
    <property type="match status" value="1"/>
</dbReference>
<dbReference type="STRING" id="906689.A0A2I0VF97"/>
<dbReference type="AlphaFoldDB" id="A0A2I0VF97"/>